<dbReference type="Pfam" id="PF00005">
    <property type="entry name" value="ABC_tran"/>
    <property type="match status" value="1"/>
</dbReference>
<keyword evidence="2" id="KW-0813">Transport</keyword>
<dbReference type="Gene3D" id="3.40.50.300">
    <property type="entry name" value="P-loop containing nucleotide triphosphate hydrolases"/>
    <property type="match status" value="1"/>
</dbReference>
<dbReference type="PANTHER" id="PTHR42711">
    <property type="entry name" value="ABC TRANSPORTER ATP-BINDING PROTEIN"/>
    <property type="match status" value="1"/>
</dbReference>
<dbReference type="EMBL" id="JAGINU010000001">
    <property type="protein sequence ID" value="MBP2365892.1"/>
    <property type="molecule type" value="Genomic_DNA"/>
</dbReference>
<organism evidence="8 9">
    <name type="scientific">Pseudonocardia parietis</name>
    <dbReference type="NCBI Taxonomy" id="570936"/>
    <lineage>
        <taxon>Bacteria</taxon>
        <taxon>Bacillati</taxon>
        <taxon>Actinomycetota</taxon>
        <taxon>Actinomycetes</taxon>
        <taxon>Pseudonocardiales</taxon>
        <taxon>Pseudonocardiaceae</taxon>
        <taxon>Pseudonocardia</taxon>
    </lineage>
</organism>
<keyword evidence="5" id="KW-0046">Antibiotic resistance</keyword>
<keyword evidence="3" id="KW-0547">Nucleotide-binding</keyword>
<dbReference type="SUPFAM" id="SSF52540">
    <property type="entry name" value="P-loop containing nucleoside triphosphate hydrolases"/>
    <property type="match status" value="1"/>
</dbReference>
<name>A0ABS4VPR5_9PSEU</name>
<accession>A0ABS4VPR5</accession>
<evidence type="ECO:0000256" key="5">
    <source>
        <dbReference type="ARBA" id="ARBA00023251"/>
    </source>
</evidence>
<dbReference type="PROSITE" id="PS00211">
    <property type="entry name" value="ABC_TRANSPORTER_1"/>
    <property type="match status" value="1"/>
</dbReference>
<keyword evidence="9" id="KW-1185">Reference proteome</keyword>
<evidence type="ECO:0000313" key="9">
    <source>
        <dbReference type="Proteomes" id="UP001519295"/>
    </source>
</evidence>
<evidence type="ECO:0000259" key="7">
    <source>
        <dbReference type="PROSITE" id="PS50893"/>
    </source>
</evidence>
<evidence type="ECO:0000256" key="1">
    <source>
        <dbReference type="ARBA" id="ARBA00004202"/>
    </source>
</evidence>
<evidence type="ECO:0000313" key="8">
    <source>
        <dbReference type="EMBL" id="MBP2365892.1"/>
    </source>
</evidence>
<evidence type="ECO:0000256" key="2">
    <source>
        <dbReference type="ARBA" id="ARBA00022448"/>
    </source>
</evidence>
<dbReference type="Proteomes" id="UP001519295">
    <property type="component" value="Unassembled WGS sequence"/>
</dbReference>
<dbReference type="InterPro" id="IPR027417">
    <property type="entry name" value="P-loop_NTPase"/>
</dbReference>
<dbReference type="GO" id="GO:0005524">
    <property type="term" value="F:ATP binding"/>
    <property type="evidence" value="ECO:0007669"/>
    <property type="project" value="UniProtKB-KW"/>
</dbReference>
<feature type="compositionally biased region" description="Basic and acidic residues" evidence="6">
    <location>
        <begin position="279"/>
        <end position="290"/>
    </location>
</feature>
<reference evidence="8 9" key="1">
    <citation type="submission" date="2021-03" db="EMBL/GenBank/DDBJ databases">
        <title>Sequencing the genomes of 1000 actinobacteria strains.</title>
        <authorList>
            <person name="Klenk H.-P."/>
        </authorList>
    </citation>
    <scope>NUCLEOTIDE SEQUENCE [LARGE SCALE GENOMIC DNA]</scope>
    <source>
        <strain evidence="8 9">DSM 45256</strain>
    </source>
</reference>
<dbReference type="InterPro" id="IPR050763">
    <property type="entry name" value="ABC_transporter_ATP-binding"/>
</dbReference>
<gene>
    <name evidence="8" type="ORF">JOF36_001588</name>
</gene>
<sequence>MIHTESLTRHFRVGSETVEAVRGVDLDVAEGELVAFLGPNGAGKSTTLRMLTSLLPPSSGRAEVAGLDVARHPAEVRRRIGYIGQKDGAGHNYRVRDELLMQGRFYGLSRAETAASTDRLLRTLDLEKLGMRKVSTLSGGQKRRLDIALGLIHSPRLLFLDEPSTGMDPQNRANLWDHILRIRAEHGTTIVLTTHYLDEADAMAERVVIIDHGLVIADDTAERLKHDQAGDRLTVTVRTADVPAARAVLAGATTPALAPAGPPATPGGAEPGPAGAWRDTGRRADESVGERVVPDGRALTIVVDGATHALPRILGRLRDADVDVLAAEPRRPTLDDVFLNLTGRSLREGEA</sequence>
<dbReference type="RefSeq" id="WP_210025745.1">
    <property type="nucleotide sequence ID" value="NZ_JAGINU010000001.1"/>
</dbReference>
<feature type="compositionally biased region" description="Low complexity" evidence="6">
    <location>
        <begin position="266"/>
        <end position="276"/>
    </location>
</feature>
<dbReference type="InterPro" id="IPR017871">
    <property type="entry name" value="ABC_transporter-like_CS"/>
</dbReference>
<feature type="region of interest" description="Disordered" evidence="6">
    <location>
        <begin position="253"/>
        <end position="290"/>
    </location>
</feature>
<dbReference type="InterPro" id="IPR003439">
    <property type="entry name" value="ABC_transporter-like_ATP-bd"/>
</dbReference>
<comment type="subcellular location">
    <subcellularLocation>
        <location evidence="1">Cell membrane</location>
        <topology evidence="1">Peripheral membrane protein</topology>
    </subcellularLocation>
</comment>
<dbReference type="SMART" id="SM00382">
    <property type="entry name" value="AAA"/>
    <property type="match status" value="1"/>
</dbReference>
<proteinExistence type="predicted"/>
<feature type="domain" description="ABC transporter" evidence="7">
    <location>
        <begin position="2"/>
        <end position="237"/>
    </location>
</feature>
<dbReference type="PANTHER" id="PTHR42711:SF19">
    <property type="entry name" value="DOXORUBICIN RESISTANCE ATP-BINDING PROTEIN DRRA"/>
    <property type="match status" value="1"/>
</dbReference>
<comment type="caution">
    <text evidence="8">The sequence shown here is derived from an EMBL/GenBank/DDBJ whole genome shotgun (WGS) entry which is preliminary data.</text>
</comment>
<keyword evidence="4 8" id="KW-0067">ATP-binding</keyword>
<dbReference type="InterPro" id="IPR003593">
    <property type="entry name" value="AAA+_ATPase"/>
</dbReference>
<dbReference type="PROSITE" id="PS50893">
    <property type="entry name" value="ABC_TRANSPORTER_2"/>
    <property type="match status" value="1"/>
</dbReference>
<evidence type="ECO:0000256" key="4">
    <source>
        <dbReference type="ARBA" id="ARBA00022840"/>
    </source>
</evidence>
<protein>
    <submittedName>
        <fullName evidence="8">ABC-2 type transport system ATP-binding protein</fullName>
    </submittedName>
</protein>
<evidence type="ECO:0000256" key="3">
    <source>
        <dbReference type="ARBA" id="ARBA00022741"/>
    </source>
</evidence>
<evidence type="ECO:0000256" key="6">
    <source>
        <dbReference type="SAM" id="MobiDB-lite"/>
    </source>
</evidence>